<dbReference type="PANTHER" id="PTHR44757:SF2">
    <property type="entry name" value="BIOFILM ARCHITECTURE MAINTENANCE PROTEIN MBAA"/>
    <property type="match status" value="1"/>
</dbReference>
<evidence type="ECO:0000259" key="3">
    <source>
        <dbReference type="PROSITE" id="PS50883"/>
    </source>
</evidence>
<dbReference type="AlphaFoldDB" id="A0A858QBI9"/>
<reference evidence="6" key="1">
    <citation type="submission" date="2019-12" db="EMBL/GenBank/DDBJ databases">
        <authorList>
            <person name="Awala S.I."/>
            <person name="Rhee S.K."/>
        </authorList>
    </citation>
    <scope>NUCLEOTIDE SEQUENCE [LARGE SCALE GENOMIC DNA]</scope>
    <source>
        <strain evidence="6">IM1</strain>
    </source>
</reference>
<dbReference type="Pfam" id="PF00563">
    <property type="entry name" value="EAL"/>
    <property type="match status" value="1"/>
</dbReference>
<dbReference type="SUPFAM" id="SSF141868">
    <property type="entry name" value="EAL domain-like"/>
    <property type="match status" value="1"/>
</dbReference>
<proteinExistence type="predicted"/>
<feature type="domain" description="EAL" evidence="3">
    <location>
        <begin position="489"/>
        <end position="741"/>
    </location>
</feature>
<dbReference type="InterPro" id="IPR046342">
    <property type="entry name" value="CBS_dom_sf"/>
</dbReference>
<evidence type="ECO:0000256" key="2">
    <source>
        <dbReference type="ARBA" id="ARBA00022636"/>
    </source>
</evidence>
<evidence type="ECO:0000313" key="6">
    <source>
        <dbReference type="Proteomes" id="UP000503004"/>
    </source>
</evidence>
<dbReference type="InterPro" id="IPR001633">
    <property type="entry name" value="EAL_dom"/>
</dbReference>
<feature type="domain" description="GGDEF" evidence="4">
    <location>
        <begin position="347"/>
        <end position="480"/>
    </location>
</feature>
<evidence type="ECO:0000259" key="4">
    <source>
        <dbReference type="PROSITE" id="PS50887"/>
    </source>
</evidence>
<dbReference type="Gene3D" id="3.30.450.40">
    <property type="match status" value="1"/>
</dbReference>
<dbReference type="CDD" id="cd01948">
    <property type="entry name" value="EAL"/>
    <property type="match status" value="1"/>
</dbReference>
<dbReference type="SMART" id="SM00052">
    <property type="entry name" value="EAL"/>
    <property type="match status" value="1"/>
</dbReference>
<dbReference type="Gene3D" id="3.30.70.270">
    <property type="match status" value="1"/>
</dbReference>
<dbReference type="EC" id="3.1.4.52" evidence="1"/>
<dbReference type="InterPro" id="IPR052155">
    <property type="entry name" value="Biofilm_reg_signaling"/>
</dbReference>
<dbReference type="Proteomes" id="UP000503004">
    <property type="component" value="Chromosome"/>
</dbReference>
<keyword evidence="2" id="KW-0973">c-di-GMP</keyword>
<dbReference type="SMART" id="SM00065">
    <property type="entry name" value="GAF"/>
    <property type="match status" value="1"/>
</dbReference>
<evidence type="ECO:0000313" key="5">
    <source>
        <dbReference type="EMBL" id="QJD31279.1"/>
    </source>
</evidence>
<dbReference type="PANTHER" id="PTHR44757">
    <property type="entry name" value="DIGUANYLATE CYCLASE DGCP"/>
    <property type="match status" value="1"/>
</dbReference>
<dbReference type="InterPro" id="IPR035919">
    <property type="entry name" value="EAL_sf"/>
</dbReference>
<dbReference type="GO" id="GO:0071111">
    <property type="term" value="F:cyclic-guanylate-specific phosphodiesterase activity"/>
    <property type="evidence" value="ECO:0007669"/>
    <property type="project" value="UniProtKB-EC"/>
</dbReference>
<dbReference type="InterPro" id="IPR000160">
    <property type="entry name" value="GGDEF_dom"/>
</dbReference>
<dbReference type="InterPro" id="IPR029787">
    <property type="entry name" value="Nucleotide_cyclase"/>
</dbReference>
<dbReference type="InterPro" id="IPR029016">
    <property type="entry name" value="GAF-like_dom_sf"/>
</dbReference>
<dbReference type="InterPro" id="IPR043128">
    <property type="entry name" value="Rev_trsase/Diguanyl_cyclase"/>
</dbReference>
<dbReference type="PROSITE" id="PS50887">
    <property type="entry name" value="GGDEF"/>
    <property type="match status" value="1"/>
</dbReference>
<organism evidence="5 6">
    <name type="scientific">Methylococcus geothermalis</name>
    <dbReference type="NCBI Taxonomy" id="2681310"/>
    <lineage>
        <taxon>Bacteria</taxon>
        <taxon>Pseudomonadati</taxon>
        <taxon>Pseudomonadota</taxon>
        <taxon>Gammaproteobacteria</taxon>
        <taxon>Methylococcales</taxon>
        <taxon>Methylococcaceae</taxon>
        <taxon>Methylococcus</taxon>
    </lineage>
</organism>
<dbReference type="EMBL" id="CP046565">
    <property type="protein sequence ID" value="QJD31279.1"/>
    <property type="molecule type" value="Genomic_DNA"/>
</dbReference>
<dbReference type="Pfam" id="PF00990">
    <property type="entry name" value="GGDEF"/>
    <property type="match status" value="1"/>
</dbReference>
<dbReference type="Pfam" id="PF13185">
    <property type="entry name" value="GAF_2"/>
    <property type="match status" value="1"/>
</dbReference>
<dbReference type="NCBIfam" id="TIGR00254">
    <property type="entry name" value="GGDEF"/>
    <property type="match status" value="1"/>
</dbReference>
<dbReference type="FunFam" id="3.20.20.450:FF:000001">
    <property type="entry name" value="Cyclic di-GMP phosphodiesterase yahA"/>
    <property type="match status" value="1"/>
</dbReference>
<dbReference type="PROSITE" id="PS50883">
    <property type="entry name" value="EAL"/>
    <property type="match status" value="1"/>
</dbReference>
<dbReference type="InterPro" id="IPR003018">
    <property type="entry name" value="GAF"/>
</dbReference>
<sequence>MTEVDGEQRPARERRTSIIYAVFRTAPEGGRCFLGLVTERDIALFPQRIFADLVAPHAASPLEPEMPLDKALPRDDGGRLLDLEEPLAVVARDGTFVGVLTRDSVLRALLRREQQLLRETRNLYAELEADRAQLAVWSQRMAELLEASRTLLGLLVHSTLPRDVLQAGIEALAKLLQTRYGAIGLLDEEGELVQFVYCGISAEQAEAIGHFPEGKGLLGVVVRENQTLRLEDMSRDPRSAGFPPQHPKMKSLLAVPISHQGRVYGRIYLSDREDGKPFSVDDELLAQSFAHSLSLVLDNAREIEQNRLAMQQLHFMAHYDALTGLPNRLLFADRVHQACLRQAREGGVLALLFLDIDNFKVVNDTLGHPFGDALLQQAARRIQGVLRQSDTVARMSGDEFAIAVPDLHEGTDAGRVAQKILEALQAPYLLGEHETFASASIGIALYPEDGDGVDLLLKHADTAMYYAKSLGKNNFQFFSMDLNRRAQRRMDLERRLRHALERDELSLDYQPIVVLPSGAVEAVEALLRWRSAAGEVEPAEFVPLAEETGLIVPIGAWVLRSALRQLRRWHDRGWSLRVAVNLSVRQFRDPGFADMVGRALSEAGLSGAMLDLEITESLLLQEPDRTVPLMRRLRESGVSFSVDDFGTGYSSLSYLKKLPITTLKIDRSFVRDLVSDPDDAAIVMAILGLARALKLRVVAEGVETVEQEAFLRRHGCHYLQGYLYGRPLSPETFEAEVLHGRLTCRMAEASGKS</sequence>
<name>A0A858QBI9_9GAMM</name>
<evidence type="ECO:0000256" key="1">
    <source>
        <dbReference type="ARBA" id="ARBA00012282"/>
    </source>
</evidence>
<dbReference type="SUPFAM" id="SSF55073">
    <property type="entry name" value="Nucleotide cyclase"/>
    <property type="match status" value="1"/>
</dbReference>
<dbReference type="Gene3D" id="3.20.20.450">
    <property type="entry name" value="EAL domain"/>
    <property type="match status" value="1"/>
</dbReference>
<gene>
    <name evidence="5" type="ORF">GNH96_01690</name>
</gene>
<dbReference type="KEGG" id="metu:GNH96_01690"/>
<dbReference type="SMART" id="SM00267">
    <property type="entry name" value="GGDEF"/>
    <property type="match status" value="1"/>
</dbReference>
<dbReference type="SUPFAM" id="SSF54631">
    <property type="entry name" value="CBS-domain pair"/>
    <property type="match status" value="1"/>
</dbReference>
<dbReference type="SUPFAM" id="SSF55781">
    <property type="entry name" value="GAF domain-like"/>
    <property type="match status" value="1"/>
</dbReference>
<keyword evidence="6" id="KW-1185">Reference proteome</keyword>
<protein>
    <recommendedName>
        <fullName evidence="1">cyclic-guanylate-specific phosphodiesterase</fullName>
        <ecNumber evidence="1">3.1.4.52</ecNumber>
    </recommendedName>
</protein>
<accession>A0A858QBI9</accession>
<dbReference type="CDD" id="cd01949">
    <property type="entry name" value="GGDEF"/>
    <property type="match status" value="1"/>
</dbReference>